<sequence length="100" mass="11116">MQYMLLAQKHFHSHSIFSFLALKPLAMLTSSFPTAEQCHERWSKGDFIGTAQLLTPQLSGLCPARRAVVQCVLRSSPSSALKLADLIEEYLEIIVGDLVL</sequence>
<proteinExistence type="predicted"/>
<protein>
    <submittedName>
        <fullName evidence="1">Uncharacterized protein</fullName>
    </submittedName>
</protein>
<name>A0AAI9Y1Y9_9PEZI</name>
<evidence type="ECO:0000313" key="2">
    <source>
        <dbReference type="Proteomes" id="UP001239213"/>
    </source>
</evidence>
<reference evidence="1" key="1">
    <citation type="submission" date="2016-11" db="EMBL/GenBank/DDBJ databases">
        <title>The genome sequence of Colletotrichum cuscutae.</title>
        <authorList>
            <person name="Baroncelli R."/>
        </authorList>
    </citation>
    <scope>NUCLEOTIDE SEQUENCE</scope>
    <source>
        <strain evidence="1">IMI 304802</strain>
    </source>
</reference>
<dbReference type="AlphaFoldDB" id="A0AAI9Y1Y9"/>
<organism evidence="1 2">
    <name type="scientific">Colletotrichum cuscutae</name>
    <dbReference type="NCBI Taxonomy" id="1209917"/>
    <lineage>
        <taxon>Eukaryota</taxon>
        <taxon>Fungi</taxon>
        <taxon>Dikarya</taxon>
        <taxon>Ascomycota</taxon>
        <taxon>Pezizomycotina</taxon>
        <taxon>Sordariomycetes</taxon>
        <taxon>Hypocreomycetidae</taxon>
        <taxon>Glomerellales</taxon>
        <taxon>Glomerellaceae</taxon>
        <taxon>Colletotrichum</taxon>
        <taxon>Colletotrichum acutatum species complex</taxon>
    </lineage>
</organism>
<accession>A0AAI9Y1Y9</accession>
<evidence type="ECO:0000313" key="1">
    <source>
        <dbReference type="EMBL" id="KAK1476475.1"/>
    </source>
</evidence>
<dbReference type="EMBL" id="MPDP01000143">
    <property type="protein sequence ID" value="KAK1476475.1"/>
    <property type="molecule type" value="Genomic_DNA"/>
</dbReference>
<comment type="caution">
    <text evidence="1">The sequence shown here is derived from an EMBL/GenBank/DDBJ whole genome shotgun (WGS) entry which is preliminary data.</text>
</comment>
<keyword evidence="2" id="KW-1185">Reference proteome</keyword>
<dbReference type="Proteomes" id="UP001239213">
    <property type="component" value="Unassembled WGS sequence"/>
</dbReference>
<gene>
    <name evidence="1" type="ORF">CCUS01_16811</name>
</gene>